<evidence type="ECO:0000313" key="1">
    <source>
        <dbReference type="EMBL" id="RAN34823.1"/>
    </source>
</evidence>
<organism evidence="1 2">
    <name type="scientific">Hyphomonas pacifica</name>
    <dbReference type="NCBI Taxonomy" id="1280941"/>
    <lineage>
        <taxon>Bacteria</taxon>
        <taxon>Pseudomonadati</taxon>
        <taxon>Pseudomonadota</taxon>
        <taxon>Alphaproteobacteria</taxon>
        <taxon>Hyphomonadales</taxon>
        <taxon>Hyphomonadaceae</taxon>
        <taxon>Hyphomonas</taxon>
    </lineage>
</organism>
<sequence length="56" mass="5975">MFLVTALYGDGSAKSHLAANAADALKWHAALCADAWQVFINPLAQPLDIEDGEDFA</sequence>
<name>A0A062U3G0_9PROT</name>
<dbReference type="EMBL" id="AWFB01000008">
    <property type="protein sequence ID" value="RAN34823.1"/>
    <property type="molecule type" value="Genomic_DNA"/>
</dbReference>
<dbReference type="OrthoDB" id="9870164at2"/>
<gene>
    <name evidence="1" type="ORF">HY3_10015</name>
</gene>
<protein>
    <submittedName>
        <fullName evidence="1">Uncharacterized protein</fullName>
    </submittedName>
</protein>
<evidence type="ECO:0000313" key="2">
    <source>
        <dbReference type="Proteomes" id="UP000249123"/>
    </source>
</evidence>
<proteinExistence type="predicted"/>
<dbReference type="Proteomes" id="UP000249123">
    <property type="component" value="Unassembled WGS sequence"/>
</dbReference>
<dbReference type="RefSeq" id="WP_155836539.1">
    <property type="nucleotide sequence ID" value="NZ_AWFA01000006.1"/>
</dbReference>
<accession>A0A062U3G0</accession>
<dbReference type="STRING" id="1280941.HY2_08710"/>
<comment type="caution">
    <text evidence="1">The sequence shown here is derived from an EMBL/GenBank/DDBJ whole genome shotgun (WGS) entry which is preliminary data.</text>
</comment>
<reference evidence="1 2" key="1">
    <citation type="submission" date="2013-04" db="EMBL/GenBank/DDBJ databases">
        <title>Hyphomonas sp. T24B3 Genome Sequencing.</title>
        <authorList>
            <person name="Lai Q."/>
            <person name="Shao Z."/>
        </authorList>
    </citation>
    <scope>NUCLEOTIDE SEQUENCE [LARGE SCALE GENOMIC DNA]</scope>
    <source>
        <strain evidence="1 2">T24B3</strain>
    </source>
</reference>
<keyword evidence="2" id="KW-1185">Reference proteome</keyword>
<dbReference type="AlphaFoldDB" id="A0A062U3G0"/>